<comment type="caution">
    <text evidence="2">The sequence shown here is derived from an EMBL/GenBank/DDBJ whole genome shotgun (WGS) entry which is preliminary data.</text>
</comment>
<protein>
    <submittedName>
        <fullName evidence="2">Uncharacterized protein</fullName>
    </submittedName>
</protein>
<name>A0A242MUU2_CABSO</name>
<keyword evidence="1" id="KW-0472">Membrane</keyword>
<dbReference type="AlphaFoldDB" id="A0A242MUU2"/>
<keyword evidence="1" id="KW-0812">Transmembrane</keyword>
<feature type="transmembrane region" description="Helical" evidence="1">
    <location>
        <begin position="50"/>
        <end position="69"/>
    </location>
</feature>
<keyword evidence="1" id="KW-1133">Transmembrane helix</keyword>
<accession>A0A242MUU2</accession>
<proteinExistence type="predicted"/>
<evidence type="ECO:0000313" key="3">
    <source>
        <dbReference type="Proteomes" id="UP000195221"/>
    </source>
</evidence>
<evidence type="ECO:0000256" key="1">
    <source>
        <dbReference type="SAM" id="Phobius"/>
    </source>
</evidence>
<sequence>MEFAFWGLYASGGAPEQVTFEGRNFDVIVGLTAPFVAFAIARLNLKPGVVIAWNVLGILILSNTIVTTLSSMPGPLHINWPGMPFTAFAAWPFVWVPAFLAPLAIFIHVFSIRQNALLIWSKRPSATFLS</sequence>
<organism evidence="2 3">
    <name type="scientific">Caballeronia sordidicola</name>
    <name type="common">Burkholderia sordidicola</name>
    <dbReference type="NCBI Taxonomy" id="196367"/>
    <lineage>
        <taxon>Bacteria</taxon>
        <taxon>Pseudomonadati</taxon>
        <taxon>Pseudomonadota</taxon>
        <taxon>Betaproteobacteria</taxon>
        <taxon>Burkholderiales</taxon>
        <taxon>Burkholderiaceae</taxon>
        <taxon>Caballeronia</taxon>
    </lineage>
</organism>
<reference evidence="2 3" key="1">
    <citation type="submission" date="2017-03" db="EMBL/GenBank/DDBJ databases">
        <title>Genome analysis of strain PAMC 26577.</title>
        <authorList>
            <person name="Oh H.-M."/>
            <person name="Yang J.-A."/>
        </authorList>
    </citation>
    <scope>NUCLEOTIDE SEQUENCE [LARGE SCALE GENOMIC DNA]</scope>
    <source>
        <strain evidence="2 3">PAMC 26577</strain>
    </source>
</reference>
<feature type="transmembrane region" description="Helical" evidence="1">
    <location>
        <begin position="25"/>
        <end position="43"/>
    </location>
</feature>
<dbReference type="EMBL" id="NBTZ01000053">
    <property type="protein sequence ID" value="OTP75082.1"/>
    <property type="molecule type" value="Genomic_DNA"/>
</dbReference>
<feature type="transmembrane region" description="Helical" evidence="1">
    <location>
        <begin position="89"/>
        <end position="112"/>
    </location>
</feature>
<dbReference type="Proteomes" id="UP000195221">
    <property type="component" value="Unassembled WGS sequence"/>
</dbReference>
<evidence type="ECO:0000313" key="2">
    <source>
        <dbReference type="EMBL" id="OTP75082.1"/>
    </source>
</evidence>
<gene>
    <name evidence="2" type="ORF">PAMC26577_13970</name>
</gene>